<evidence type="ECO:0000259" key="1">
    <source>
        <dbReference type="Pfam" id="PF03070"/>
    </source>
</evidence>
<dbReference type="InterPro" id="IPR004305">
    <property type="entry name" value="Thiaminase-2/PQQC"/>
</dbReference>
<protein>
    <recommendedName>
        <fullName evidence="1">Thiaminase-2/PQQC domain-containing protein</fullName>
    </recommendedName>
</protein>
<dbReference type="PANTHER" id="PTHR41813">
    <property type="entry name" value="REGULATOR PAB1642, PUTATIVE (AFU_ORTHOLOGUE AFUA_3G11955)-RELATED"/>
    <property type="match status" value="1"/>
</dbReference>
<proteinExistence type="predicted"/>
<gene>
    <name evidence="2" type="ORF">PhCBS80983_g03892</name>
</gene>
<dbReference type="SUPFAM" id="SSF48613">
    <property type="entry name" value="Heme oxygenase-like"/>
    <property type="match status" value="1"/>
</dbReference>
<dbReference type="STRING" id="109895.A0A507E1Z5"/>
<reference evidence="2 3" key="1">
    <citation type="journal article" date="2019" name="Sci. Rep.">
        <title>Comparative genomics of chytrid fungi reveal insights into the obligate biotrophic and pathogenic lifestyle of Synchytrium endobioticum.</title>
        <authorList>
            <person name="van de Vossenberg B.T.L.H."/>
            <person name="Warris S."/>
            <person name="Nguyen H.D.T."/>
            <person name="van Gent-Pelzer M.P.E."/>
            <person name="Joly D.L."/>
            <person name="van de Geest H.C."/>
            <person name="Bonants P.J.M."/>
            <person name="Smith D.S."/>
            <person name="Levesque C.A."/>
            <person name="van der Lee T.A.J."/>
        </authorList>
    </citation>
    <scope>NUCLEOTIDE SEQUENCE [LARGE SCALE GENOMIC DNA]</scope>
    <source>
        <strain evidence="2 3">CBS 809.83</strain>
    </source>
</reference>
<dbReference type="Proteomes" id="UP000318582">
    <property type="component" value="Unassembled WGS sequence"/>
</dbReference>
<name>A0A507E1Z5_9FUNG</name>
<dbReference type="Pfam" id="PF03070">
    <property type="entry name" value="TENA_THI-4"/>
    <property type="match status" value="1"/>
</dbReference>
<dbReference type="GO" id="GO:0006772">
    <property type="term" value="P:thiamine metabolic process"/>
    <property type="evidence" value="ECO:0007669"/>
    <property type="project" value="UniProtKB-ARBA"/>
</dbReference>
<dbReference type="Gene3D" id="1.20.910.10">
    <property type="entry name" value="Heme oxygenase-like"/>
    <property type="match status" value="1"/>
</dbReference>
<dbReference type="PANTHER" id="PTHR41813:SF2">
    <property type="entry name" value="REGULATOR PAB1642, PUTATIVE (AFU_ORTHOLOGUE AFUA_3G11955)-RELATED"/>
    <property type="match status" value="1"/>
</dbReference>
<dbReference type="CDD" id="cd19357">
    <property type="entry name" value="TenA_E_At3g16990-like"/>
    <property type="match status" value="1"/>
</dbReference>
<dbReference type="InterPro" id="IPR016084">
    <property type="entry name" value="Haem_Oase-like_multi-hlx"/>
</dbReference>
<organism evidence="2 3">
    <name type="scientific">Powellomyces hirtus</name>
    <dbReference type="NCBI Taxonomy" id="109895"/>
    <lineage>
        <taxon>Eukaryota</taxon>
        <taxon>Fungi</taxon>
        <taxon>Fungi incertae sedis</taxon>
        <taxon>Chytridiomycota</taxon>
        <taxon>Chytridiomycota incertae sedis</taxon>
        <taxon>Chytridiomycetes</taxon>
        <taxon>Spizellomycetales</taxon>
        <taxon>Powellomycetaceae</taxon>
        <taxon>Powellomyces</taxon>
    </lineage>
</organism>
<sequence length="283" mass="32062">MEEECIFDWMFLLDLHLWRIDIIIDGTRRVQLEDPNRSTPTFHPASKFSQLEMTSSAEAPTVTAQLLTRNADAYSLATHHAFLSKVAHSTADRAFERWLTQDFHFVVAYLKFLSTVLARVPTHVATSAAAEPLVKGFVDAIESIAQEARFFRDRAATMNIELSYTAESMTPTTQTYLAFLDTVAREGTWAETLVALWAVEKVYLDSWTFAAEAMPLNRPNKYDRFIRHWANAEFARFVRWLETIANDATGPVLASGVEKVFQTVVHLEIAFWDAALQGHGEAQ</sequence>
<comment type="caution">
    <text evidence="2">The sequence shown here is derived from an EMBL/GenBank/DDBJ whole genome shotgun (WGS) entry which is preliminary data.</text>
</comment>
<evidence type="ECO:0000313" key="3">
    <source>
        <dbReference type="Proteomes" id="UP000318582"/>
    </source>
</evidence>
<keyword evidence="3" id="KW-1185">Reference proteome</keyword>
<dbReference type="AlphaFoldDB" id="A0A507E1Z5"/>
<dbReference type="InterPro" id="IPR053261">
    <property type="entry name" value="Polyketide-peptide_reg"/>
</dbReference>
<feature type="domain" description="Thiaminase-2/PQQC" evidence="1">
    <location>
        <begin position="77"/>
        <end position="277"/>
    </location>
</feature>
<dbReference type="EMBL" id="QEAQ01000054">
    <property type="protein sequence ID" value="TPX57335.1"/>
    <property type="molecule type" value="Genomic_DNA"/>
</dbReference>
<accession>A0A507E1Z5</accession>
<evidence type="ECO:0000313" key="2">
    <source>
        <dbReference type="EMBL" id="TPX57335.1"/>
    </source>
</evidence>